<keyword evidence="1" id="KW-0812">Transmembrane</keyword>
<evidence type="ECO:0000256" key="1">
    <source>
        <dbReference type="SAM" id="Phobius"/>
    </source>
</evidence>
<reference evidence="2" key="1">
    <citation type="submission" date="2023-06" db="EMBL/GenBank/DDBJ databases">
        <title>Genomic analysis of the entomopathogenic nematode Steinernema hermaphroditum.</title>
        <authorList>
            <person name="Schwarz E.M."/>
            <person name="Heppert J.K."/>
            <person name="Baniya A."/>
            <person name="Schwartz H.T."/>
            <person name="Tan C.-H."/>
            <person name="Antoshechkin I."/>
            <person name="Sternberg P.W."/>
            <person name="Goodrich-Blair H."/>
            <person name="Dillman A.R."/>
        </authorList>
    </citation>
    <scope>NUCLEOTIDE SEQUENCE</scope>
    <source>
        <strain evidence="2">PS9179</strain>
        <tissue evidence="2">Whole animal</tissue>
    </source>
</reference>
<organism evidence="2 3">
    <name type="scientific">Steinernema hermaphroditum</name>
    <dbReference type="NCBI Taxonomy" id="289476"/>
    <lineage>
        <taxon>Eukaryota</taxon>
        <taxon>Metazoa</taxon>
        <taxon>Ecdysozoa</taxon>
        <taxon>Nematoda</taxon>
        <taxon>Chromadorea</taxon>
        <taxon>Rhabditida</taxon>
        <taxon>Tylenchina</taxon>
        <taxon>Panagrolaimomorpha</taxon>
        <taxon>Strongyloidoidea</taxon>
        <taxon>Steinernematidae</taxon>
        <taxon>Steinernema</taxon>
    </lineage>
</organism>
<evidence type="ECO:0000313" key="2">
    <source>
        <dbReference type="EMBL" id="KAK0410284.1"/>
    </source>
</evidence>
<evidence type="ECO:0000313" key="3">
    <source>
        <dbReference type="Proteomes" id="UP001175271"/>
    </source>
</evidence>
<evidence type="ECO:0008006" key="4">
    <source>
        <dbReference type="Google" id="ProtNLM"/>
    </source>
</evidence>
<name>A0AA39LV01_9BILA</name>
<comment type="caution">
    <text evidence="2">The sequence shown here is derived from an EMBL/GenBank/DDBJ whole genome shotgun (WGS) entry which is preliminary data.</text>
</comment>
<sequence length="86" mass="9366">MFATSSQRSFAASTEAIMLEQMSISENGATEAVAPPPYKMDAKNVSDARRLKPISERMFAFTALLIFGVLAFVALLAIAIAMFLYI</sequence>
<keyword evidence="3" id="KW-1185">Reference proteome</keyword>
<accession>A0AA39LV01</accession>
<feature type="transmembrane region" description="Helical" evidence="1">
    <location>
        <begin position="59"/>
        <end position="85"/>
    </location>
</feature>
<dbReference type="AlphaFoldDB" id="A0AA39LV01"/>
<keyword evidence="1" id="KW-1133">Transmembrane helix</keyword>
<dbReference type="EMBL" id="JAUCMV010000003">
    <property type="protein sequence ID" value="KAK0410284.1"/>
    <property type="molecule type" value="Genomic_DNA"/>
</dbReference>
<keyword evidence="1" id="KW-0472">Membrane</keyword>
<dbReference type="Proteomes" id="UP001175271">
    <property type="component" value="Unassembled WGS sequence"/>
</dbReference>
<gene>
    <name evidence="2" type="ORF">QR680_005043</name>
</gene>
<protein>
    <recommendedName>
        <fullName evidence="4">Transmembrane protein</fullName>
    </recommendedName>
</protein>
<proteinExistence type="predicted"/>